<accession>A0A9P5XY33</accession>
<protein>
    <recommendedName>
        <fullName evidence="3">Protein kinase domain-containing protein</fullName>
    </recommendedName>
</protein>
<dbReference type="EMBL" id="MU150333">
    <property type="protein sequence ID" value="KAF9458697.1"/>
    <property type="molecule type" value="Genomic_DNA"/>
</dbReference>
<evidence type="ECO:0000313" key="1">
    <source>
        <dbReference type="EMBL" id="KAF9458697.1"/>
    </source>
</evidence>
<proteinExistence type="predicted"/>
<organism evidence="1 2">
    <name type="scientific">Collybia nuda</name>
    <dbReference type="NCBI Taxonomy" id="64659"/>
    <lineage>
        <taxon>Eukaryota</taxon>
        <taxon>Fungi</taxon>
        <taxon>Dikarya</taxon>
        <taxon>Basidiomycota</taxon>
        <taxon>Agaricomycotina</taxon>
        <taxon>Agaricomycetes</taxon>
        <taxon>Agaricomycetidae</taxon>
        <taxon>Agaricales</taxon>
        <taxon>Tricholomatineae</taxon>
        <taxon>Clitocybaceae</taxon>
        <taxon>Collybia</taxon>
    </lineage>
</organism>
<gene>
    <name evidence="1" type="ORF">BDZ94DRAFT_1239795</name>
</gene>
<name>A0A9P5XY33_9AGAR</name>
<dbReference type="AlphaFoldDB" id="A0A9P5XY33"/>
<reference evidence="1" key="1">
    <citation type="submission" date="2020-11" db="EMBL/GenBank/DDBJ databases">
        <authorList>
            <consortium name="DOE Joint Genome Institute"/>
            <person name="Ahrendt S."/>
            <person name="Riley R."/>
            <person name="Andreopoulos W."/>
            <person name="Labutti K."/>
            <person name="Pangilinan J."/>
            <person name="Ruiz-Duenas F.J."/>
            <person name="Barrasa J.M."/>
            <person name="Sanchez-Garcia M."/>
            <person name="Camarero S."/>
            <person name="Miyauchi S."/>
            <person name="Serrano A."/>
            <person name="Linde D."/>
            <person name="Babiker R."/>
            <person name="Drula E."/>
            <person name="Ayuso-Fernandez I."/>
            <person name="Pacheco R."/>
            <person name="Padilla G."/>
            <person name="Ferreira P."/>
            <person name="Barriuso J."/>
            <person name="Kellner H."/>
            <person name="Castanera R."/>
            <person name="Alfaro M."/>
            <person name="Ramirez L."/>
            <person name="Pisabarro A.G."/>
            <person name="Kuo A."/>
            <person name="Tritt A."/>
            <person name="Lipzen A."/>
            <person name="He G."/>
            <person name="Yan M."/>
            <person name="Ng V."/>
            <person name="Cullen D."/>
            <person name="Martin F."/>
            <person name="Rosso M.-N."/>
            <person name="Henrissat B."/>
            <person name="Hibbett D."/>
            <person name="Martinez A.T."/>
            <person name="Grigoriev I.V."/>
        </authorList>
    </citation>
    <scope>NUCLEOTIDE SEQUENCE</scope>
    <source>
        <strain evidence="1">CBS 247.69</strain>
    </source>
</reference>
<evidence type="ECO:0008006" key="3">
    <source>
        <dbReference type="Google" id="ProtNLM"/>
    </source>
</evidence>
<sequence length="411" mass="48782">MPPIVSPIPDRVVAYVGGTNFLLRAYVLWKDGKMIVIQAPPLDLVAERVHEMKERATFTESEYRKLELEYWRGLEIIHTLVDTIDFDRTNWGYLLPRKKTDSGFQITQRKKQFRKITIPLWAPRVDENDIVYTTWWECEHRAGIWNGREVEVFMGWDGDGMQMEDLERSMRGYQYVQGMDLTYEVLGHVMRHDIVIGLMTEPHIGRIMQDRDRALLYDAVSRMERRRIVHMGPTPPNLLIHNGKVRLTNLACVRYFGPEKDEEFKIMAEARHWRTLGDFFSTMDPFPFDIPNYMRNRQPNLHILPEVPSVDRPIRLEIFTQRQARPYLLDMFKLRKEYEKKMERRRDLGLSKRSQIPESLEDELTDFTSEVLEDRPYVVPTARPRSKKRRNEQYNIENSVSRRLLLAHGDS</sequence>
<comment type="caution">
    <text evidence="1">The sequence shown here is derived from an EMBL/GenBank/DDBJ whole genome shotgun (WGS) entry which is preliminary data.</text>
</comment>
<evidence type="ECO:0000313" key="2">
    <source>
        <dbReference type="Proteomes" id="UP000807353"/>
    </source>
</evidence>
<dbReference type="Proteomes" id="UP000807353">
    <property type="component" value="Unassembled WGS sequence"/>
</dbReference>
<dbReference type="OrthoDB" id="2874131at2759"/>
<keyword evidence="2" id="KW-1185">Reference proteome</keyword>